<evidence type="ECO:0000256" key="5">
    <source>
        <dbReference type="ARBA" id="ARBA00011917"/>
    </source>
</evidence>
<dbReference type="PANTHER" id="PTHR43705:SF1">
    <property type="entry name" value="HYDROXYACYLGLUTATHIONE HYDROLASE GLOB"/>
    <property type="match status" value="1"/>
</dbReference>
<evidence type="ECO:0000313" key="12">
    <source>
        <dbReference type="Proteomes" id="UP001314263"/>
    </source>
</evidence>
<dbReference type="SUPFAM" id="SSF56281">
    <property type="entry name" value="Metallo-hydrolase/oxidoreductase"/>
    <property type="match status" value="1"/>
</dbReference>
<sequence>MACVVRRACFQIGSACQHRGLLANRLFSTLNSEQLAPLARPAHCGSWSRVSALSNGRKAGVIALSAAAGLTAERSDIIELNNLSVQRVPCLSDNYVWILQESQSGKVAVVDPSEAQPVARALEERGLAADYILNTHHHWDHTGGNLELKDRYKLTIVGPKADEERIPGIDVALADGESWSFGGLTMHVMDTPGHTRGHITLWFPEADALFPGDTLFALGCGRLFEGTPEQMWASLTKMLPLPRTATVFCAHEYTQGNAKFAVAVDGGNQKLQLRKETIDALRQQGQATVPSVLGDELDTNPFLRPDDPAIRKSLGVPEGASSVDAFAAIRKAKDQF</sequence>
<reference evidence="11 12" key="1">
    <citation type="submission" date="2023-10" db="EMBL/GenBank/DDBJ databases">
        <authorList>
            <person name="Maclean D."/>
            <person name="Macfadyen A."/>
        </authorList>
    </citation>
    <scope>NUCLEOTIDE SEQUENCE [LARGE SCALE GENOMIC DNA]</scope>
</reference>
<dbReference type="SMART" id="SM00849">
    <property type="entry name" value="Lactamase_B"/>
    <property type="match status" value="1"/>
</dbReference>
<keyword evidence="7" id="KW-0378">Hydrolase</keyword>
<proteinExistence type="inferred from homology"/>
<comment type="caution">
    <text evidence="11">The sequence shown here is derived from an EMBL/GenBank/DDBJ whole genome shotgun (WGS) entry which is preliminary data.</text>
</comment>
<evidence type="ECO:0000256" key="4">
    <source>
        <dbReference type="ARBA" id="ARBA00006759"/>
    </source>
</evidence>
<dbReference type="Gene3D" id="3.60.15.10">
    <property type="entry name" value="Ribonuclease Z/Hydroxyacylglutathione hydrolase-like"/>
    <property type="match status" value="1"/>
</dbReference>
<dbReference type="AlphaFoldDB" id="A0AAV1IDS3"/>
<dbReference type="InterPro" id="IPR036866">
    <property type="entry name" value="RibonucZ/Hydroxyglut_hydro"/>
</dbReference>
<protein>
    <recommendedName>
        <fullName evidence="5">hydroxyacylglutathione hydrolase</fullName>
        <ecNumber evidence="5">3.1.2.6</ecNumber>
    </recommendedName>
    <alternativeName>
        <fullName evidence="9">Glyoxalase II</fullName>
    </alternativeName>
</protein>
<dbReference type="InterPro" id="IPR050110">
    <property type="entry name" value="Glyoxalase_II_hydrolase"/>
</dbReference>
<comment type="similarity">
    <text evidence="4">Belongs to the metallo-beta-lactamase superfamily. Glyoxalase II family.</text>
</comment>
<dbReference type="Pfam" id="PF00753">
    <property type="entry name" value="Lactamase_B"/>
    <property type="match status" value="1"/>
</dbReference>
<evidence type="ECO:0000256" key="6">
    <source>
        <dbReference type="ARBA" id="ARBA00022723"/>
    </source>
</evidence>
<dbReference type="CDD" id="cd07723">
    <property type="entry name" value="hydroxyacylglutathione_hydrolase_MBL-fold"/>
    <property type="match status" value="1"/>
</dbReference>
<dbReference type="Proteomes" id="UP001314263">
    <property type="component" value="Unassembled WGS sequence"/>
</dbReference>
<evidence type="ECO:0000256" key="9">
    <source>
        <dbReference type="ARBA" id="ARBA00031044"/>
    </source>
</evidence>
<accession>A0AAV1IDS3</accession>
<evidence type="ECO:0000313" key="11">
    <source>
        <dbReference type="EMBL" id="CAK0784144.1"/>
    </source>
</evidence>
<gene>
    <name evidence="11" type="ORF">CVIRNUC_007347</name>
</gene>
<evidence type="ECO:0000256" key="2">
    <source>
        <dbReference type="ARBA" id="ARBA00001947"/>
    </source>
</evidence>
<dbReference type="GO" id="GO:0004416">
    <property type="term" value="F:hydroxyacylglutathione hydrolase activity"/>
    <property type="evidence" value="ECO:0007669"/>
    <property type="project" value="UniProtKB-EC"/>
</dbReference>
<keyword evidence="12" id="KW-1185">Reference proteome</keyword>
<dbReference type="HAMAP" id="MF_01374">
    <property type="entry name" value="Glyoxalase_2"/>
    <property type="match status" value="1"/>
</dbReference>
<evidence type="ECO:0000259" key="10">
    <source>
        <dbReference type="SMART" id="SM00849"/>
    </source>
</evidence>
<name>A0AAV1IDS3_9CHLO</name>
<evidence type="ECO:0000256" key="3">
    <source>
        <dbReference type="ARBA" id="ARBA00004963"/>
    </source>
</evidence>
<keyword evidence="8" id="KW-0862">Zinc</keyword>
<comment type="pathway">
    <text evidence="3">Secondary metabolite metabolism; methylglyoxal degradation; (R)-lactate from methylglyoxal: step 2/2.</text>
</comment>
<dbReference type="NCBIfam" id="TIGR03413">
    <property type="entry name" value="GSH_gloB"/>
    <property type="match status" value="1"/>
</dbReference>
<keyword evidence="6" id="KW-0479">Metal-binding</keyword>
<organism evidence="11 12">
    <name type="scientific">Coccomyxa viridis</name>
    <dbReference type="NCBI Taxonomy" id="1274662"/>
    <lineage>
        <taxon>Eukaryota</taxon>
        <taxon>Viridiplantae</taxon>
        <taxon>Chlorophyta</taxon>
        <taxon>core chlorophytes</taxon>
        <taxon>Trebouxiophyceae</taxon>
        <taxon>Trebouxiophyceae incertae sedis</taxon>
        <taxon>Coccomyxaceae</taxon>
        <taxon>Coccomyxa</taxon>
    </lineage>
</organism>
<comment type="cofactor">
    <cofactor evidence="2">
        <name>Zn(2+)</name>
        <dbReference type="ChEBI" id="CHEBI:29105"/>
    </cofactor>
</comment>
<dbReference type="EMBL" id="CAUYUE010000010">
    <property type="protein sequence ID" value="CAK0784144.1"/>
    <property type="molecule type" value="Genomic_DNA"/>
</dbReference>
<dbReference type="EC" id="3.1.2.6" evidence="5"/>
<dbReference type="InterPro" id="IPR001279">
    <property type="entry name" value="Metallo-B-lactamas"/>
</dbReference>
<dbReference type="GO" id="GO:0019243">
    <property type="term" value="P:methylglyoxal catabolic process to D-lactate via S-lactoyl-glutathione"/>
    <property type="evidence" value="ECO:0007669"/>
    <property type="project" value="InterPro"/>
</dbReference>
<comment type="catalytic activity">
    <reaction evidence="1">
        <text>an S-(2-hydroxyacyl)glutathione + H2O = a 2-hydroxy carboxylate + glutathione + H(+)</text>
        <dbReference type="Rhea" id="RHEA:21864"/>
        <dbReference type="ChEBI" id="CHEBI:15377"/>
        <dbReference type="ChEBI" id="CHEBI:15378"/>
        <dbReference type="ChEBI" id="CHEBI:57925"/>
        <dbReference type="ChEBI" id="CHEBI:58896"/>
        <dbReference type="ChEBI" id="CHEBI:71261"/>
        <dbReference type="EC" id="3.1.2.6"/>
    </reaction>
</comment>
<evidence type="ECO:0000256" key="8">
    <source>
        <dbReference type="ARBA" id="ARBA00022833"/>
    </source>
</evidence>
<dbReference type="PANTHER" id="PTHR43705">
    <property type="entry name" value="HYDROXYACYLGLUTATHIONE HYDROLASE"/>
    <property type="match status" value="1"/>
</dbReference>
<dbReference type="GO" id="GO:0046872">
    <property type="term" value="F:metal ion binding"/>
    <property type="evidence" value="ECO:0007669"/>
    <property type="project" value="UniProtKB-KW"/>
</dbReference>
<feature type="domain" description="Metallo-beta-lactamase" evidence="10">
    <location>
        <begin position="93"/>
        <end position="251"/>
    </location>
</feature>
<evidence type="ECO:0000256" key="7">
    <source>
        <dbReference type="ARBA" id="ARBA00022801"/>
    </source>
</evidence>
<dbReference type="InterPro" id="IPR035680">
    <property type="entry name" value="Clx_II_MBL"/>
</dbReference>
<evidence type="ECO:0000256" key="1">
    <source>
        <dbReference type="ARBA" id="ARBA00001623"/>
    </source>
</evidence>
<dbReference type="Pfam" id="PF16123">
    <property type="entry name" value="HAGH_C"/>
    <property type="match status" value="1"/>
</dbReference>
<dbReference type="InterPro" id="IPR017782">
    <property type="entry name" value="Hydroxyacylglutathione_Hdrlase"/>
</dbReference>
<dbReference type="InterPro" id="IPR032282">
    <property type="entry name" value="HAGH_C"/>
</dbReference>